<evidence type="ECO:0008006" key="4">
    <source>
        <dbReference type="Google" id="ProtNLM"/>
    </source>
</evidence>
<name>A0A6P2HX76_9BURK</name>
<proteinExistence type="predicted"/>
<evidence type="ECO:0000313" key="3">
    <source>
        <dbReference type="Proteomes" id="UP000494125"/>
    </source>
</evidence>
<dbReference type="RefSeq" id="WP_151047837.1">
    <property type="nucleotide sequence ID" value="NZ_CABVPN010000003.1"/>
</dbReference>
<accession>A0A6P2HX76</accession>
<feature type="compositionally biased region" description="Basic and acidic residues" evidence="1">
    <location>
        <begin position="493"/>
        <end position="506"/>
    </location>
</feature>
<keyword evidence="3" id="KW-1185">Reference proteome</keyword>
<dbReference type="InterPro" id="IPR029058">
    <property type="entry name" value="AB_hydrolase_fold"/>
</dbReference>
<dbReference type="EMBL" id="CABVPN010000003">
    <property type="protein sequence ID" value="VWB21565.1"/>
    <property type="molecule type" value="Genomic_DNA"/>
</dbReference>
<feature type="compositionally biased region" description="Basic and acidic residues" evidence="1">
    <location>
        <begin position="132"/>
        <end position="141"/>
    </location>
</feature>
<dbReference type="Gene3D" id="3.40.50.1820">
    <property type="entry name" value="alpha/beta hydrolase"/>
    <property type="match status" value="1"/>
</dbReference>
<dbReference type="GeneID" id="93025927"/>
<feature type="region of interest" description="Disordered" evidence="1">
    <location>
        <begin position="1"/>
        <end position="42"/>
    </location>
</feature>
<feature type="region of interest" description="Disordered" evidence="1">
    <location>
        <begin position="480"/>
        <end position="506"/>
    </location>
</feature>
<dbReference type="SUPFAM" id="SSF53474">
    <property type="entry name" value="alpha/beta-Hydrolases"/>
    <property type="match status" value="1"/>
</dbReference>
<sequence>MSENTDQSGGGSPFNDDAENEVVQQAGRTDKDGASVGHFTLTPASDTRQKELLCDVRPIIPVIFLPGVMGSPLVNVDTGDELFFAPETDGLFGKAGALPALIGLWFKGASTRETQFDPTKAAVTPFGPVSAGKHEKDDDPNQYVDEKEAIRRGWGSVYRSSYQPMLAWLQEQLNEPMHLGKHKGPWIQGDPEGKKWALKPLLDTEPSDYGAIDAGALRRGQAITKDSEVFKHFMKFQYRVYAIGYNWLQSNEKSAQQVIDGANFTDKKTGKTARLMGIREIIEENHSGKAIILTHSMGGLVARMAIAMHGGADLMHGVFHNVLPATGAPIAAKRFRTGGGSEGGVNGFINGALLGSNADEFVAVAANAPGPLELLPMPDYHNGEAWWIFSRLDGTPVMKFPKEGSAYKEIYANSKWYGLVPSESNSLLDPAGIIKKRLDSRPIKATISENFNDVMGVVVDNQKNIINTYHDRTYVAYGDGDLKPKGAPTSGDNHGEPRSDRPEIEKSEKLEDLLAWGTVIWKGNVPPDVTEEELRAARFLSEKGADSHTGTLRVHLDSRNLTIEFEVQKVAKLPPGSDTPDPKKNGIVPGDGTVPVWSAEAPAYGAEGGAAHGVQMIFDQGGYVHQESYNHPWSRWALLYSIVQIAQDAQEPSC</sequence>
<feature type="region of interest" description="Disordered" evidence="1">
    <location>
        <begin position="120"/>
        <end position="141"/>
    </location>
</feature>
<protein>
    <recommendedName>
        <fullName evidence="4">Alpha/beta hydrolase</fullName>
    </recommendedName>
</protein>
<dbReference type="Proteomes" id="UP000494125">
    <property type="component" value="Unassembled WGS sequence"/>
</dbReference>
<organism evidence="2 3">
    <name type="scientific">Burkholderia diffusa</name>
    <dbReference type="NCBI Taxonomy" id="488732"/>
    <lineage>
        <taxon>Bacteria</taxon>
        <taxon>Pseudomonadati</taxon>
        <taxon>Pseudomonadota</taxon>
        <taxon>Betaproteobacteria</taxon>
        <taxon>Burkholderiales</taxon>
        <taxon>Burkholderiaceae</taxon>
        <taxon>Burkholderia</taxon>
        <taxon>Burkholderia cepacia complex</taxon>
    </lineage>
</organism>
<dbReference type="AlphaFoldDB" id="A0A6P2HX76"/>
<evidence type="ECO:0000313" key="2">
    <source>
        <dbReference type="EMBL" id="VWB21565.1"/>
    </source>
</evidence>
<gene>
    <name evidence="2" type="ORF">BDI24065_00851</name>
</gene>
<evidence type="ECO:0000256" key="1">
    <source>
        <dbReference type="SAM" id="MobiDB-lite"/>
    </source>
</evidence>
<reference evidence="2 3" key="1">
    <citation type="submission" date="2019-09" db="EMBL/GenBank/DDBJ databases">
        <authorList>
            <person name="Depoorter E."/>
        </authorList>
    </citation>
    <scope>NUCLEOTIDE SEQUENCE [LARGE SCALE GENOMIC DNA]</scope>
    <source>
        <strain evidence="2">LMG 24065</strain>
    </source>
</reference>